<dbReference type="InterPro" id="IPR005904">
    <property type="entry name" value="Hxn_phspho_trans"/>
</dbReference>
<dbReference type="NCBIfam" id="TIGR01203">
    <property type="entry name" value="HGPRTase"/>
    <property type="match status" value="1"/>
</dbReference>
<evidence type="ECO:0000256" key="14">
    <source>
        <dbReference type="ARBA" id="ARBA00049402"/>
    </source>
</evidence>
<dbReference type="GO" id="GO:0052657">
    <property type="term" value="F:guanine phosphoribosyltransferase activity"/>
    <property type="evidence" value="ECO:0007669"/>
    <property type="project" value="UniProtKB-ARBA"/>
</dbReference>
<evidence type="ECO:0000256" key="3">
    <source>
        <dbReference type="ARBA" id="ARBA00004669"/>
    </source>
</evidence>
<keyword evidence="7 15" id="KW-0328">Glycosyltransferase</keyword>
<dbReference type="GO" id="GO:0006166">
    <property type="term" value="P:purine ribonucleoside salvage"/>
    <property type="evidence" value="ECO:0007669"/>
    <property type="project" value="UniProtKB-KW"/>
</dbReference>
<comment type="subcellular location">
    <subcellularLocation>
        <location evidence="2 15">Cytoplasm</location>
    </subcellularLocation>
</comment>
<comment type="catalytic activity">
    <reaction evidence="14">
        <text>IMP + diphosphate = hypoxanthine + 5-phospho-alpha-D-ribose 1-diphosphate</text>
        <dbReference type="Rhea" id="RHEA:17973"/>
        <dbReference type="ChEBI" id="CHEBI:17368"/>
        <dbReference type="ChEBI" id="CHEBI:33019"/>
        <dbReference type="ChEBI" id="CHEBI:58017"/>
        <dbReference type="ChEBI" id="CHEBI:58053"/>
        <dbReference type="EC" id="2.4.2.8"/>
    </reaction>
    <physiologicalReaction direction="right-to-left" evidence="14">
        <dbReference type="Rhea" id="RHEA:17975"/>
    </physiologicalReaction>
</comment>
<evidence type="ECO:0000256" key="5">
    <source>
        <dbReference type="ARBA" id="ARBA00011895"/>
    </source>
</evidence>
<keyword evidence="18" id="KW-1185">Reference proteome</keyword>
<comment type="pathway">
    <text evidence="3 15">Purine metabolism; IMP biosynthesis via salvage pathway; IMP from hypoxanthine: step 1/1.</text>
</comment>
<dbReference type="Gene3D" id="3.40.50.2020">
    <property type="match status" value="1"/>
</dbReference>
<evidence type="ECO:0000256" key="11">
    <source>
        <dbReference type="ARBA" id="ARBA00022741"/>
    </source>
</evidence>
<evidence type="ECO:0000256" key="7">
    <source>
        <dbReference type="ARBA" id="ARBA00022676"/>
    </source>
</evidence>
<dbReference type="GO" id="GO:0000287">
    <property type="term" value="F:magnesium ion binding"/>
    <property type="evidence" value="ECO:0007669"/>
    <property type="project" value="TreeGrafter"/>
</dbReference>
<dbReference type="RefSeq" id="WP_168058922.1">
    <property type="nucleotide sequence ID" value="NZ_VTOW01000001.1"/>
</dbReference>
<evidence type="ECO:0000256" key="15">
    <source>
        <dbReference type="RuleBase" id="RU364099"/>
    </source>
</evidence>
<dbReference type="SUPFAM" id="SSF53271">
    <property type="entry name" value="PRTase-like"/>
    <property type="match status" value="1"/>
</dbReference>
<evidence type="ECO:0000256" key="12">
    <source>
        <dbReference type="ARBA" id="ARBA00022842"/>
    </source>
</evidence>
<keyword evidence="8 15" id="KW-0808">Transferase</keyword>
<keyword evidence="12 15" id="KW-0460">Magnesium</keyword>
<evidence type="ECO:0000256" key="6">
    <source>
        <dbReference type="ARBA" id="ARBA00022490"/>
    </source>
</evidence>
<evidence type="ECO:0000256" key="8">
    <source>
        <dbReference type="ARBA" id="ARBA00022679"/>
    </source>
</evidence>
<keyword evidence="11 15" id="KW-0547">Nucleotide-binding</keyword>
<dbReference type="AlphaFoldDB" id="A0A7X6DP58"/>
<dbReference type="FunFam" id="3.40.50.2020:FF:000006">
    <property type="entry name" value="Hypoxanthine phosphoribosyltransferase"/>
    <property type="match status" value="1"/>
</dbReference>
<dbReference type="EC" id="2.4.2.8" evidence="5 15"/>
<keyword evidence="10 15" id="KW-0660">Purine salvage</keyword>
<comment type="catalytic activity">
    <reaction evidence="13">
        <text>GMP + diphosphate = guanine + 5-phospho-alpha-D-ribose 1-diphosphate</text>
        <dbReference type="Rhea" id="RHEA:25424"/>
        <dbReference type="ChEBI" id="CHEBI:16235"/>
        <dbReference type="ChEBI" id="CHEBI:33019"/>
        <dbReference type="ChEBI" id="CHEBI:58017"/>
        <dbReference type="ChEBI" id="CHEBI:58115"/>
        <dbReference type="EC" id="2.4.2.8"/>
    </reaction>
    <physiologicalReaction direction="right-to-left" evidence="13">
        <dbReference type="Rhea" id="RHEA:25426"/>
    </physiologicalReaction>
</comment>
<evidence type="ECO:0000259" key="16">
    <source>
        <dbReference type="Pfam" id="PF00156"/>
    </source>
</evidence>
<keyword evidence="9 15" id="KW-0479">Metal-binding</keyword>
<evidence type="ECO:0000256" key="9">
    <source>
        <dbReference type="ARBA" id="ARBA00022723"/>
    </source>
</evidence>
<dbReference type="InterPro" id="IPR050408">
    <property type="entry name" value="HGPRT"/>
</dbReference>
<evidence type="ECO:0000313" key="18">
    <source>
        <dbReference type="Proteomes" id="UP000534783"/>
    </source>
</evidence>
<dbReference type="GO" id="GO:0032264">
    <property type="term" value="P:IMP salvage"/>
    <property type="evidence" value="ECO:0007669"/>
    <property type="project" value="UniProtKB-UniPathway"/>
</dbReference>
<keyword evidence="6 15" id="KW-0963">Cytoplasm</keyword>
<dbReference type="UniPathway" id="UPA00591">
    <property type="reaction ID" value="UER00648"/>
</dbReference>
<feature type="domain" description="Phosphoribosyltransferase" evidence="16">
    <location>
        <begin position="14"/>
        <end position="160"/>
    </location>
</feature>
<dbReference type="InterPro" id="IPR029057">
    <property type="entry name" value="PRTase-like"/>
</dbReference>
<protein>
    <recommendedName>
        <fullName evidence="5 15">Hypoxanthine phosphoribosyltransferase</fullName>
        <ecNumber evidence="5 15">2.4.2.8</ecNumber>
    </recommendedName>
</protein>
<comment type="cofactor">
    <cofactor evidence="1 15">
        <name>Mg(2+)</name>
        <dbReference type="ChEBI" id="CHEBI:18420"/>
    </cofactor>
</comment>
<name>A0A7X6DP58_9BACT</name>
<proteinExistence type="inferred from homology"/>
<dbReference type="CDD" id="cd06223">
    <property type="entry name" value="PRTases_typeI"/>
    <property type="match status" value="1"/>
</dbReference>
<evidence type="ECO:0000256" key="10">
    <source>
        <dbReference type="ARBA" id="ARBA00022726"/>
    </source>
</evidence>
<dbReference type="GO" id="GO:0006178">
    <property type="term" value="P:guanine salvage"/>
    <property type="evidence" value="ECO:0007669"/>
    <property type="project" value="TreeGrafter"/>
</dbReference>
<sequence>MEGRIFGKPMITQEEMRKRIQELGLRIAQDYQEKDLLMIGVLKGAFVFFSDLARAVPLPLHVDFLVVSSYGEKKKSSGAVKVISDTTQNLKGKDVLVVEDIVDSGLTLTFLKKKLMARKPNSLRFCTLLDKPQRRKTEVTIDYVGFTIPNKYVVGYGLDYENKYRNLPYIAVLENVREDA</sequence>
<dbReference type="Pfam" id="PF00156">
    <property type="entry name" value="Pribosyltran"/>
    <property type="match status" value="1"/>
</dbReference>
<dbReference type="EMBL" id="VTOW01000001">
    <property type="protein sequence ID" value="NKE70684.1"/>
    <property type="molecule type" value="Genomic_DNA"/>
</dbReference>
<evidence type="ECO:0000256" key="4">
    <source>
        <dbReference type="ARBA" id="ARBA00008391"/>
    </source>
</evidence>
<gene>
    <name evidence="17" type="primary">hpt</name>
    <name evidence="17" type="ORF">MNODULE_08035</name>
</gene>
<comment type="similarity">
    <text evidence="4 15">Belongs to the purine/pyrimidine phosphoribosyltransferase family.</text>
</comment>
<evidence type="ECO:0000256" key="2">
    <source>
        <dbReference type="ARBA" id="ARBA00004496"/>
    </source>
</evidence>
<dbReference type="Proteomes" id="UP000534783">
    <property type="component" value="Unassembled WGS sequence"/>
</dbReference>
<evidence type="ECO:0000313" key="17">
    <source>
        <dbReference type="EMBL" id="NKE70684.1"/>
    </source>
</evidence>
<evidence type="ECO:0000256" key="13">
    <source>
        <dbReference type="ARBA" id="ARBA00048811"/>
    </source>
</evidence>
<dbReference type="GO" id="GO:0005829">
    <property type="term" value="C:cytosol"/>
    <property type="evidence" value="ECO:0007669"/>
    <property type="project" value="TreeGrafter"/>
</dbReference>
<accession>A0A7X6DP58</accession>
<dbReference type="GO" id="GO:0032263">
    <property type="term" value="P:GMP salvage"/>
    <property type="evidence" value="ECO:0007669"/>
    <property type="project" value="TreeGrafter"/>
</dbReference>
<dbReference type="GO" id="GO:0046100">
    <property type="term" value="P:hypoxanthine metabolic process"/>
    <property type="evidence" value="ECO:0007669"/>
    <property type="project" value="TreeGrafter"/>
</dbReference>
<dbReference type="InterPro" id="IPR000836">
    <property type="entry name" value="PRTase_dom"/>
</dbReference>
<dbReference type="GO" id="GO:0000166">
    <property type="term" value="F:nucleotide binding"/>
    <property type="evidence" value="ECO:0007669"/>
    <property type="project" value="UniProtKB-KW"/>
</dbReference>
<evidence type="ECO:0000256" key="1">
    <source>
        <dbReference type="ARBA" id="ARBA00001946"/>
    </source>
</evidence>
<dbReference type="GO" id="GO:0004422">
    <property type="term" value="F:hypoxanthine phosphoribosyltransferase activity"/>
    <property type="evidence" value="ECO:0007669"/>
    <property type="project" value="InterPro"/>
</dbReference>
<dbReference type="PANTHER" id="PTHR43340:SF1">
    <property type="entry name" value="HYPOXANTHINE PHOSPHORIBOSYLTRANSFERASE"/>
    <property type="match status" value="1"/>
</dbReference>
<reference evidence="17 18" key="1">
    <citation type="journal article" date="2020" name="Nature">
        <title>Bacterial chemolithoautotrophy via manganese oxidation.</title>
        <authorList>
            <person name="Yu H."/>
            <person name="Leadbetter J.R."/>
        </authorList>
    </citation>
    <scope>NUCLEOTIDE SEQUENCE [LARGE SCALE GENOMIC DNA]</scope>
    <source>
        <strain evidence="17 18">Mn-1</strain>
    </source>
</reference>
<comment type="caution">
    <text evidence="17">The sequence shown here is derived from an EMBL/GenBank/DDBJ whole genome shotgun (WGS) entry which is preliminary data.</text>
</comment>
<dbReference type="PANTHER" id="PTHR43340">
    <property type="entry name" value="HYPOXANTHINE-GUANINE PHOSPHORIBOSYLTRANSFERASE"/>
    <property type="match status" value="1"/>
</dbReference>
<organism evidence="17 18">
    <name type="scientific">Candidatus Manganitrophus noduliformans</name>
    <dbReference type="NCBI Taxonomy" id="2606439"/>
    <lineage>
        <taxon>Bacteria</taxon>
        <taxon>Pseudomonadati</taxon>
        <taxon>Nitrospirota</taxon>
        <taxon>Nitrospiria</taxon>
        <taxon>Candidatus Troglogloeales</taxon>
        <taxon>Candidatus Manganitrophaceae</taxon>
        <taxon>Candidatus Manganitrophus</taxon>
    </lineage>
</organism>